<feature type="compositionally biased region" description="Low complexity" evidence="1">
    <location>
        <begin position="179"/>
        <end position="203"/>
    </location>
</feature>
<dbReference type="EMBL" id="JAPZBU010000009">
    <property type="protein sequence ID" value="KAJ5387262.1"/>
    <property type="molecule type" value="Genomic_DNA"/>
</dbReference>
<reference evidence="2" key="2">
    <citation type="journal article" date="2023" name="IMA Fungus">
        <title>Comparative genomic study of the Penicillium genus elucidates a diverse pangenome and 15 lateral gene transfer events.</title>
        <authorList>
            <person name="Petersen C."/>
            <person name="Sorensen T."/>
            <person name="Nielsen M.R."/>
            <person name="Sondergaard T.E."/>
            <person name="Sorensen J.L."/>
            <person name="Fitzpatrick D.A."/>
            <person name="Frisvad J.C."/>
            <person name="Nielsen K.L."/>
        </authorList>
    </citation>
    <scope>NUCLEOTIDE SEQUENCE</scope>
    <source>
        <strain evidence="2">IBT 29677</strain>
    </source>
</reference>
<dbReference type="AlphaFoldDB" id="A0A9X0B401"/>
<evidence type="ECO:0000256" key="1">
    <source>
        <dbReference type="SAM" id="MobiDB-lite"/>
    </source>
</evidence>
<feature type="compositionally biased region" description="Polar residues" evidence="1">
    <location>
        <begin position="99"/>
        <end position="119"/>
    </location>
</feature>
<proteinExistence type="predicted"/>
<feature type="compositionally biased region" description="Low complexity" evidence="1">
    <location>
        <begin position="280"/>
        <end position="296"/>
    </location>
</feature>
<feature type="compositionally biased region" description="Polar residues" evidence="1">
    <location>
        <begin position="23"/>
        <end position="36"/>
    </location>
</feature>
<organism evidence="2 3">
    <name type="scientific">Penicillium cosmopolitanum</name>
    <dbReference type="NCBI Taxonomy" id="1131564"/>
    <lineage>
        <taxon>Eukaryota</taxon>
        <taxon>Fungi</taxon>
        <taxon>Dikarya</taxon>
        <taxon>Ascomycota</taxon>
        <taxon>Pezizomycotina</taxon>
        <taxon>Eurotiomycetes</taxon>
        <taxon>Eurotiomycetidae</taxon>
        <taxon>Eurotiales</taxon>
        <taxon>Aspergillaceae</taxon>
        <taxon>Penicillium</taxon>
    </lineage>
</organism>
<feature type="compositionally biased region" description="Polar residues" evidence="1">
    <location>
        <begin position="72"/>
        <end position="91"/>
    </location>
</feature>
<reference evidence="2" key="1">
    <citation type="submission" date="2022-12" db="EMBL/GenBank/DDBJ databases">
        <authorList>
            <person name="Petersen C."/>
        </authorList>
    </citation>
    <scope>NUCLEOTIDE SEQUENCE</scope>
    <source>
        <strain evidence="2">IBT 29677</strain>
    </source>
</reference>
<comment type="caution">
    <text evidence="2">The sequence shown here is derived from an EMBL/GenBank/DDBJ whole genome shotgun (WGS) entry which is preliminary data.</text>
</comment>
<feature type="compositionally biased region" description="Basic and acidic residues" evidence="1">
    <location>
        <begin position="426"/>
        <end position="437"/>
    </location>
</feature>
<keyword evidence="3" id="KW-1185">Reference proteome</keyword>
<evidence type="ECO:0000313" key="3">
    <source>
        <dbReference type="Proteomes" id="UP001147747"/>
    </source>
</evidence>
<dbReference type="Proteomes" id="UP001147747">
    <property type="component" value="Unassembled WGS sequence"/>
</dbReference>
<dbReference type="RefSeq" id="XP_056485060.1">
    <property type="nucleotide sequence ID" value="XM_056634440.1"/>
</dbReference>
<name>A0A9X0B401_9EURO</name>
<feature type="compositionally biased region" description="Acidic residues" evidence="1">
    <location>
        <begin position="139"/>
        <end position="148"/>
    </location>
</feature>
<sequence>MPRPAPKRNRLTKPKATKANAPNPDQNETTAKSPPTEQRAPSVDPRQTPLAKNHDQAIGSSPTGDRPGTGSRPGTASRPPTRSRGYSSTMSVAGRKGETNANANSRIPGTPSFDTSMLSNFRRRPRQQSILQMVQAEDGSSELDDDDFLGGLSPQDESTPLNRPRRKSLLMKPDEQGEAPSGSQSPSPSPSASQSLPSSASAGSRKRKRAPKIEVQILVQVPQSSAPKASQIEDEEINQIDDTPSATPIPRNTYPEESQPEGETPQPPRFSDILSQTFLPPASSPASTATTAPRSPLVVPLVSGKRRPKDSAHMSTAALQNKLLPRRRLRRLRQRDAGEQHDESSDDSDNNSTHDAASGDDDELSRPSSSRRSRSQSRGASAPAKPKPLRNSRDKSKLNNPKQRKPRGKKAAAAADQEPTTTYSRSRREGGVDKENEFQLSRSGSPLSSAPDSDAESNTGAGNKTPRRFTSAELRAATLKFAEIDQWEMEFEDVSGSEI</sequence>
<feature type="compositionally biased region" description="Basic residues" evidence="1">
    <location>
        <begin position="1"/>
        <end position="16"/>
    </location>
</feature>
<feature type="compositionally biased region" description="Polar residues" evidence="1">
    <location>
        <begin position="438"/>
        <end position="462"/>
    </location>
</feature>
<dbReference type="GeneID" id="81373420"/>
<feature type="region of interest" description="Disordered" evidence="1">
    <location>
        <begin position="1"/>
        <end position="470"/>
    </location>
</feature>
<gene>
    <name evidence="2" type="ORF">N7509_009803</name>
</gene>
<dbReference type="OrthoDB" id="5423493at2759"/>
<feature type="compositionally biased region" description="Basic and acidic residues" evidence="1">
    <location>
        <begin position="334"/>
        <end position="343"/>
    </location>
</feature>
<accession>A0A9X0B401</accession>
<evidence type="ECO:0000313" key="2">
    <source>
        <dbReference type="EMBL" id="KAJ5387262.1"/>
    </source>
</evidence>
<protein>
    <submittedName>
        <fullName evidence="2">Uncharacterized protein</fullName>
    </submittedName>
</protein>
<feature type="compositionally biased region" description="Basic residues" evidence="1">
    <location>
        <begin position="324"/>
        <end position="333"/>
    </location>
</feature>